<evidence type="ECO:0000256" key="1">
    <source>
        <dbReference type="SAM" id="MobiDB-lite"/>
    </source>
</evidence>
<dbReference type="OrthoDB" id="2530165at2759"/>
<gene>
    <name evidence="2" type="ORF">EW145_g1913</name>
</gene>
<evidence type="ECO:0000313" key="3">
    <source>
        <dbReference type="Proteomes" id="UP000308199"/>
    </source>
</evidence>
<name>A0A4S4LEM3_9AGAM</name>
<dbReference type="Proteomes" id="UP000308199">
    <property type="component" value="Unassembled WGS sequence"/>
</dbReference>
<reference evidence="2 3" key="1">
    <citation type="submission" date="2019-02" db="EMBL/GenBank/DDBJ databases">
        <title>Genome sequencing of the rare red list fungi Phellinidium pouzarii.</title>
        <authorList>
            <person name="Buettner E."/>
            <person name="Kellner H."/>
        </authorList>
    </citation>
    <scope>NUCLEOTIDE SEQUENCE [LARGE SCALE GENOMIC DNA]</scope>
    <source>
        <strain evidence="2 3">DSM 108285</strain>
    </source>
</reference>
<dbReference type="AlphaFoldDB" id="A0A4S4LEM3"/>
<comment type="caution">
    <text evidence="2">The sequence shown here is derived from an EMBL/GenBank/DDBJ whole genome shotgun (WGS) entry which is preliminary data.</text>
</comment>
<protein>
    <submittedName>
        <fullName evidence="2">Uncharacterized protein</fullName>
    </submittedName>
</protein>
<feature type="region of interest" description="Disordered" evidence="1">
    <location>
        <begin position="158"/>
        <end position="212"/>
    </location>
</feature>
<feature type="compositionally biased region" description="Polar residues" evidence="1">
    <location>
        <begin position="50"/>
        <end position="61"/>
    </location>
</feature>
<keyword evidence="3" id="KW-1185">Reference proteome</keyword>
<feature type="region of interest" description="Disordered" evidence="1">
    <location>
        <begin position="27"/>
        <end position="63"/>
    </location>
</feature>
<accession>A0A4S4LEM3</accession>
<organism evidence="2 3">
    <name type="scientific">Phellinidium pouzarii</name>
    <dbReference type="NCBI Taxonomy" id="167371"/>
    <lineage>
        <taxon>Eukaryota</taxon>
        <taxon>Fungi</taxon>
        <taxon>Dikarya</taxon>
        <taxon>Basidiomycota</taxon>
        <taxon>Agaricomycotina</taxon>
        <taxon>Agaricomycetes</taxon>
        <taxon>Hymenochaetales</taxon>
        <taxon>Hymenochaetaceae</taxon>
        <taxon>Phellinidium</taxon>
    </lineage>
</organism>
<proteinExistence type="predicted"/>
<evidence type="ECO:0000313" key="2">
    <source>
        <dbReference type="EMBL" id="THH09568.1"/>
    </source>
</evidence>
<feature type="compositionally biased region" description="Low complexity" evidence="1">
    <location>
        <begin position="170"/>
        <end position="182"/>
    </location>
</feature>
<sequence>MANADDTTVTLPRRYIQLIDRAFNRAVTESETETAATREGKRPHKRRSNGTRNSNIQTSSGEYIFDEQESNGGFIPEDGDKHRGFGEITHIPLSAIPRALQLLDLPPDDAEVLNVFANAASGWRVPTDQDDDRPGSHEAVVSRRDWHAVCAVILPAVPGQHRDSEDEQSQSDSPSSHNASDSSDLDGTSEEDYLPRETAHRSRSSLTGGSHHGDAHILLLVPKRLGPVTITDGFPANDDRY</sequence>
<dbReference type="EMBL" id="SGPK01000059">
    <property type="protein sequence ID" value="THH09568.1"/>
    <property type="molecule type" value="Genomic_DNA"/>
</dbReference>
<feature type="compositionally biased region" description="Low complexity" evidence="1">
    <location>
        <begin position="27"/>
        <end position="37"/>
    </location>
</feature>
<feature type="compositionally biased region" description="Acidic residues" evidence="1">
    <location>
        <begin position="183"/>
        <end position="192"/>
    </location>
</feature>